<gene>
    <name evidence="1" type="ORF">CPSG_00791</name>
</gene>
<evidence type="ECO:0000313" key="1">
    <source>
        <dbReference type="EMBL" id="EFW22892.1"/>
    </source>
</evidence>
<dbReference type="HOGENOM" id="CLU_2704629_0_0_1"/>
<proteinExistence type="predicted"/>
<reference evidence="2" key="2">
    <citation type="submission" date="2010-03" db="EMBL/GenBank/DDBJ databases">
        <title>The genome sequence of Coccidioides posadasii strain Silveira.</title>
        <authorList>
            <consortium name="The Broad Institute Genome Sequencing Center for Infectious Disease"/>
            <person name="Neafsey D."/>
            <person name="Orbach M."/>
            <person name="Henn M.R."/>
            <person name="Cole G.T."/>
            <person name="Galgiani J."/>
            <person name="Gardner M.J."/>
            <person name="Kirkland T.N."/>
            <person name="Taylor J.W."/>
            <person name="Young S.K."/>
            <person name="Zeng Q."/>
            <person name="Koehrsen M."/>
            <person name="Alvarado L."/>
            <person name="Berlin A."/>
            <person name="Borenstein D."/>
            <person name="Chapman S.B."/>
            <person name="Chen Z."/>
            <person name="Engels R."/>
            <person name="Freedman E."/>
            <person name="Gellesch M."/>
            <person name="Goldberg J."/>
            <person name="Griggs A."/>
            <person name="Gujja S."/>
            <person name="Heilman E."/>
            <person name="Heiman D."/>
            <person name="Howarth C."/>
            <person name="Jen D."/>
            <person name="Larson L."/>
            <person name="Mehta T."/>
            <person name="Neiman D."/>
            <person name="Park D."/>
            <person name="Pearson M."/>
            <person name="Richards J."/>
            <person name="Roberts A."/>
            <person name="Saif S."/>
            <person name="Shea T."/>
            <person name="Shenoy N."/>
            <person name="Sisk P."/>
            <person name="Stolte C."/>
            <person name="Sykes S."/>
            <person name="Walk T."/>
            <person name="White J."/>
            <person name="Yandava C."/>
            <person name="Haas B."/>
            <person name="Nusbaum C."/>
            <person name="Birren B."/>
        </authorList>
    </citation>
    <scope>NUCLEOTIDE SEQUENCE [LARGE SCALE GENOMIC DNA]</scope>
    <source>
        <strain evidence="2">RMSCC 757 / Silveira</strain>
    </source>
</reference>
<protein>
    <submittedName>
        <fullName evidence="1">Uncharacterized protein</fullName>
    </submittedName>
</protein>
<dbReference type="AlphaFoldDB" id="E9CT82"/>
<reference evidence="2" key="1">
    <citation type="journal article" date="2010" name="Genome Res.">
        <title>Population genomic sequencing of Coccidioides fungi reveals recent hybridization and transposon control.</title>
        <authorList>
            <person name="Neafsey D.E."/>
            <person name="Barker B.M."/>
            <person name="Sharpton T.J."/>
            <person name="Stajich J.E."/>
            <person name="Park D.J."/>
            <person name="Whiston E."/>
            <person name="Hung C.-Y."/>
            <person name="McMahan C."/>
            <person name="White J."/>
            <person name="Sykes S."/>
            <person name="Heiman D."/>
            <person name="Young S."/>
            <person name="Zeng Q."/>
            <person name="Abouelleil A."/>
            <person name="Aftuck L."/>
            <person name="Bessette D."/>
            <person name="Brown A."/>
            <person name="FitzGerald M."/>
            <person name="Lui A."/>
            <person name="Macdonald J.P."/>
            <person name="Priest M."/>
            <person name="Orbach M.J."/>
            <person name="Galgiani J.N."/>
            <person name="Kirkland T.N."/>
            <person name="Cole G.T."/>
            <person name="Birren B.W."/>
            <person name="Henn M.R."/>
            <person name="Taylor J.W."/>
            <person name="Rounsley S.D."/>
        </authorList>
    </citation>
    <scope>NUCLEOTIDE SEQUENCE [LARGE SCALE GENOMIC DNA]</scope>
    <source>
        <strain evidence="2">RMSCC 757 / Silveira</strain>
    </source>
</reference>
<dbReference type="Proteomes" id="UP000002497">
    <property type="component" value="Unassembled WGS sequence"/>
</dbReference>
<organism evidence="2">
    <name type="scientific">Coccidioides posadasii (strain RMSCC 757 / Silveira)</name>
    <name type="common">Valley fever fungus</name>
    <dbReference type="NCBI Taxonomy" id="443226"/>
    <lineage>
        <taxon>Eukaryota</taxon>
        <taxon>Fungi</taxon>
        <taxon>Dikarya</taxon>
        <taxon>Ascomycota</taxon>
        <taxon>Pezizomycotina</taxon>
        <taxon>Eurotiomycetes</taxon>
        <taxon>Eurotiomycetidae</taxon>
        <taxon>Onygenales</taxon>
        <taxon>Onygenaceae</taxon>
        <taxon>Coccidioides</taxon>
    </lineage>
</organism>
<dbReference type="VEuPathDB" id="FungiDB:CPSG_00791"/>
<evidence type="ECO:0000313" key="2">
    <source>
        <dbReference type="Proteomes" id="UP000002497"/>
    </source>
</evidence>
<keyword evidence="2" id="KW-1185">Reference proteome</keyword>
<name>E9CT82_COCPS</name>
<accession>E9CT82</accession>
<dbReference type="EMBL" id="GL636486">
    <property type="protein sequence ID" value="EFW22892.1"/>
    <property type="molecule type" value="Genomic_DNA"/>
</dbReference>
<sequence length="73" mass="8421">MAKRDARTRKEVLFISVRDDFLRRYRGATAPAGLQSGRGKDNYALLSDFFKVGPFSEVPHRRFIAIPLDPIRR</sequence>